<organism evidence="3 4">
    <name type="scientific">Magallana gigas</name>
    <name type="common">Pacific oyster</name>
    <name type="synonym">Crassostrea gigas</name>
    <dbReference type="NCBI Taxonomy" id="29159"/>
    <lineage>
        <taxon>Eukaryota</taxon>
        <taxon>Metazoa</taxon>
        <taxon>Spiralia</taxon>
        <taxon>Lophotrochozoa</taxon>
        <taxon>Mollusca</taxon>
        <taxon>Bivalvia</taxon>
        <taxon>Autobranchia</taxon>
        <taxon>Pteriomorphia</taxon>
        <taxon>Ostreida</taxon>
        <taxon>Ostreoidea</taxon>
        <taxon>Ostreidae</taxon>
        <taxon>Magallana</taxon>
    </lineage>
</organism>
<feature type="region of interest" description="Disordered" evidence="1">
    <location>
        <begin position="283"/>
        <end position="356"/>
    </location>
</feature>
<feature type="compositionally biased region" description="Low complexity" evidence="1">
    <location>
        <begin position="101"/>
        <end position="112"/>
    </location>
</feature>
<protein>
    <submittedName>
        <fullName evidence="3">Uncharacterized protein</fullName>
    </submittedName>
</protein>
<feature type="chain" id="PRO_5036469685" evidence="2">
    <location>
        <begin position="19"/>
        <end position="411"/>
    </location>
</feature>
<accession>A0A8W8L5K9</accession>
<reference evidence="3" key="1">
    <citation type="submission" date="2022-08" db="UniProtKB">
        <authorList>
            <consortium name="EnsemblMetazoa"/>
        </authorList>
    </citation>
    <scope>IDENTIFICATION</scope>
    <source>
        <strain evidence="3">05x7-T-G4-1.051#20</strain>
    </source>
</reference>
<keyword evidence="4" id="KW-1185">Reference proteome</keyword>
<evidence type="ECO:0000313" key="3">
    <source>
        <dbReference type="EnsemblMetazoa" id="G26707.1:cds"/>
    </source>
</evidence>
<name>A0A8W8L5K9_MAGGI</name>
<sequence>MKILLFVLSALLFSIVEPQIFRTIRFVPVPYQGPRIFRGSSPAFNIGRSRWSWGRCFEYPWIPACQRLFRRPRPNWPQPNSRSQTLPPQNIWPQQPPINSQPPRRIPQQPGPGNVPFQAQTGFVPDITHIQPVCNISCARGLRLLAGECRDRLDSLCTPSCPNGYICHHGHCDIDRCEPACCPGQVCHRGTCLAESSVPSGPVCNPPCPPGFVCHDGHCDKESSSHLHEAQCREPCPIGYVCHNGHCDIETSGPDTCAVPCVPPEVCNHGHCEIDRHTLTHLTNPSLDHTHDHSQPGAGGALIPVTRQTGHHDHEGPGGGDHDHHHQVRNQQGGGPGTQVTDFFVGGGRRTTPGAFGSQFQQNGGGGANDIHARIASEFRRSNIPDSQLGVDLSSILFQDPVTGQGVNISP</sequence>
<evidence type="ECO:0000256" key="2">
    <source>
        <dbReference type="SAM" id="SignalP"/>
    </source>
</evidence>
<dbReference type="EnsemblMetazoa" id="G26707.1">
    <property type="protein sequence ID" value="G26707.1:cds"/>
    <property type="gene ID" value="G26707"/>
</dbReference>
<keyword evidence="2" id="KW-0732">Signal</keyword>
<evidence type="ECO:0000313" key="4">
    <source>
        <dbReference type="Proteomes" id="UP000005408"/>
    </source>
</evidence>
<evidence type="ECO:0000256" key="1">
    <source>
        <dbReference type="SAM" id="MobiDB-lite"/>
    </source>
</evidence>
<feature type="signal peptide" evidence="2">
    <location>
        <begin position="1"/>
        <end position="18"/>
    </location>
</feature>
<feature type="region of interest" description="Disordered" evidence="1">
    <location>
        <begin position="76"/>
        <end position="112"/>
    </location>
</feature>
<dbReference type="AlphaFoldDB" id="A0A8W8L5K9"/>
<proteinExistence type="predicted"/>
<feature type="compositionally biased region" description="Basic and acidic residues" evidence="1">
    <location>
        <begin position="310"/>
        <end position="324"/>
    </location>
</feature>
<dbReference type="Proteomes" id="UP000005408">
    <property type="component" value="Unassembled WGS sequence"/>
</dbReference>